<feature type="domain" description="OmpR/PhoB-type" evidence="4">
    <location>
        <begin position="1"/>
        <end position="84"/>
    </location>
</feature>
<evidence type="ECO:0000256" key="3">
    <source>
        <dbReference type="PROSITE-ProRule" id="PRU01091"/>
    </source>
</evidence>
<accession>A0ABV3GB33</accession>
<dbReference type="InterPro" id="IPR036388">
    <property type="entry name" value="WH-like_DNA-bd_sf"/>
</dbReference>
<dbReference type="Proteomes" id="UP001551675">
    <property type="component" value="Unassembled WGS sequence"/>
</dbReference>
<dbReference type="SUPFAM" id="SSF48452">
    <property type="entry name" value="TPR-like"/>
    <property type="match status" value="2"/>
</dbReference>
<dbReference type="InterPro" id="IPR058852">
    <property type="entry name" value="HTH_77"/>
</dbReference>
<dbReference type="InterPro" id="IPR011990">
    <property type="entry name" value="TPR-like_helical_dom_sf"/>
</dbReference>
<dbReference type="Pfam" id="PF03704">
    <property type="entry name" value="BTAD"/>
    <property type="match status" value="1"/>
</dbReference>
<dbReference type="SMART" id="SM01043">
    <property type="entry name" value="BTAD"/>
    <property type="match status" value="1"/>
</dbReference>
<dbReference type="InterPro" id="IPR001867">
    <property type="entry name" value="OmpR/PhoB-type_DNA-bd"/>
</dbReference>
<dbReference type="Gene3D" id="1.25.40.10">
    <property type="entry name" value="Tetratricopeptide repeat domain"/>
    <property type="match status" value="2"/>
</dbReference>
<dbReference type="SUPFAM" id="SSF46894">
    <property type="entry name" value="C-terminal effector domain of the bipartite response regulators"/>
    <property type="match status" value="1"/>
</dbReference>
<dbReference type="InterPro" id="IPR005158">
    <property type="entry name" value="BTAD"/>
</dbReference>
<sequence length="984" mass="105185">MRVGILGPLLIPAAEIRGARLRALVIRLALDPGRVVTTERLIDDLWENDPPENPSAALQSLVSRIRRQVGTLIVSHPAGYRLDADVDAAEFENLADSGRRALREGDPARAAARLREALALWRGEALADAAGLAFTAAPAARLDEMRLCAVGDRVEADLATGVPGAALVAELRDLVAAHPLREPYHVLLIRALLADGRRADALAAYERVRLLLADELGTDPGDELRAAHMTALGGGAAPVRRDNLPAGLTTFVGRSDDVRRVSELLGHRRLVTLTGPGGAGKTRLAIEVAARMVPVAGPDASALVPDGVRLVELAPVGADAVAAVLRNTVGPISELADRRMLLVLDNCEHVVDVVAELAEQLLAANPGVRILATSREPLDLPGETLHPVKPLDLAPAMELFADRAAAVSPDFALDESTSGEVAAICARLDGMPLAIELTAARLRSLTLPRLAAGIGDRLLDRGSRTAQRRHRTLRAVIGWSWDLLDEDERTLLARMSVFAGGATPEAVERVCGADLDVLVSLVDKSLVQTSGDRYRLLESVRRFAAERLAAADAEGARRAHLAHYLEFAEAADPLLRTGEQVRVLAEVDAERGNLDAALRHAVATDRRAALRLFAALTWAWIIRGQRREAAEWAAVLGAGEPPEGLELEHALCRVIGPTGRPGDAARVLRESDRPVALVAWSLADGYGGDMVDQVRAATAGFADHPDPWARATVQLLRGLVMLEFTPGGADAAENLLDEALTGYLQIGERWGLSMARYWLSLALENRGDSARALAVLEQAAASAAEIGCPQVLPAPGMLAVRLAQLRGRTGDLAGARAGLSAAREGVERTGDVLALARIEHALGELARRRGDRTEASRRLNLAVELLDGRLAPPQFLSLLEVEWCRSLELDEGRAWARSALDRAFDDDIARAAVFEGVAEWCLAVGDPRRAAILLGTARRLRGIEDTADEALRELIERCAGLLGPDAFAAAWNSHHGQIGGEFLD</sequence>
<dbReference type="RefSeq" id="WP_358131684.1">
    <property type="nucleotide sequence ID" value="NZ_JBFALK010000004.1"/>
</dbReference>
<organism evidence="5 6">
    <name type="scientific">Microtetraspora glauca</name>
    <dbReference type="NCBI Taxonomy" id="1996"/>
    <lineage>
        <taxon>Bacteria</taxon>
        <taxon>Bacillati</taxon>
        <taxon>Actinomycetota</taxon>
        <taxon>Actinomycetes</taxon>
        <taxon>Streptosporangiales</taxon>
        <taxon>Streptosporangiaceae</taxon>
        <taxon>Microtetraspora</taxon>
    </lineage>
</organism>
<keyword evidence="2 3" id="KW-0238">DNA-binding</keyword>
<dbReference type="InterPro" id="IPR016032">
    <property type="entry name" value="Sig_transdc_resp-reg_C-effctor"/>
</dbReference>
<gene>
    <name evidence="5" type="ORF">AB0I59_09460</name>
</gene>
<protein>
    <submittedName>
        <fullName evidence="5">BTAD domain-containing putative transcriptional regulator</fullName>
    </submittedName>
</protein>
<keyword evidence="6" id="KW-1185">Reference proteome</keyword>
<dbReference type="PRINTS" id="PR00364">
    <property type="entry name" value="DISEASERSIST"/>
</dbReference>
<evidence type="ECO:0000256" key="2">
    <source>
        <dbReference type="ARBA" id="ARBA00023125"/>
    </source>
</evidence>
<evidence type="ECO:0000313" key="5">
    <source>
        <dbReference type="EMBL" id="MEV0968850.1"/>
    </source>
</evidence>
<dbReference type="Pfam" id="PF25872">
    <property type="entry name" value="HTH_77"/>
    <property type="match status" value="1"/>
</dbReference>
<dbReference type="InterPro" id="IPR027417">
    <property type="entry name" value="P-loop_NTPase"/>
</dbReference>
<evidence type="ECO:0000259" key="4">
    <source>
        <dbReference type="PROSITE" id="PS51755"/>
    </source>
</evidence>
<dbReference type="EMBL" id="JBFALK010000004">
    <property type="protein sequence ID" value="MEV0968850.1"/>
    <property type="molecule type" value="Genomic_DNA"/>
</dbReference>
<reference evidence="5 6" key="1">
    <citation type="submission" date="2024-06" db="EMBL/GenBank/DDBJ databases">
        <title>The Natural Products Discovery Center: Release of the First 8490 Sequenced Strains for Exploring Actinobacteria Biosynthetic Diversity.</title>
        <authorList>
            <person name="Kalkreuter E."/>
            <person name="Kautsar S.A."/>
            <person name="Yang D."/>
            <person name="Bader C.D."/>
            <person name="Teijaro C.N."/>
            <person name="Fluegel L."/>
            <person name="Davis C.M."/>
            <person name="Simpson J.R."/>
            <person name="Lauterbach L."/>
            <person name="Steele A.D."/>
            <person name="Gui C."/>
            <person name="Meng S."/>
            <person name="Li G."/>
            <person name="Viehrig K."/>
            <person name="Ye F."/>
            <person name="Su P."/>
            <person name="Kiefer A.F."/>
            <person name="Nichols A."/>
            <person name="Cepeda A.J."/>
            <person name="Yan W."/>
            <person name="Fan B."/>
            <person name="Jiang Y."/>
            <person name="Adhikari A."/>
            <person name="Zheng C.-J."/>
            <person name="Schuster L."/>
            <person name="Cowan T.M."/>
            <person name="Smanski M.J."/>
            <person name="Chevrette M.G."/>
            <person name="De Carvalho L.P.S."/>
            <person name="Shen B."/>
        </authorList>
    </citation>
    <scope>NUCLEOTIDE SEQUENCE [LARGE SCALE GENOMIC DNA]</scope>
    <source>
        <strain evidence="5 6">NPDC050100</strain>
    </source>
</reference>
<evidence type="ECO:0000313" key="6">
    <source>
        <dbReference type="Proteomes" id="UP001551675"/>
    </source>
</evidence>
<dbReference type="CDD" id="cd15831">
    <property type="entry name" value="BTAD"/>
    <property type="match status" value="1"/>
</dbReference>
<dbReference type="PANTHER" id="PTHR47691">
    <property type="entry name" value="REGULATOR-RELATED"/>
    <property type="match status" value="1"/>
</dbReference>
<dbReference type="PANTHER" id="PTHR47691:SF3">
    <property type="entry name" value="HTH-TYPE TRANSCRIPTIONAL REGULATOR RV0890C-RELATED"/>
    <property type="match status" value="1"/>
</dbReference>
<dbReference type="SUPFAM" id="SSF52540">
    <property type="entry name" value="P-loop containing nucleoside triphosphate hydrolases"/>
    <property type="match status" value="1"/>
</dbReference>
<feature type="DNA-binding region" description="OmpR/PhoB-type" evidence="3">
    <location>
        <begin position="1"/>
        <end position="84"/>
    </location>
</feature>
<proteinExistence type="inferred from homology"/>
<comment type="similarity">
    <text evidence="1">Belongs to the AfsR/DnrI/RedD regulatory family.</text>
</comment>
<dbReference type="Gene3D" id="1.10.10.10">
    <property type="entry name" value="Winged helix-like DNA-binding domain superfamily/Winged helix DNA-binding domain"/>
    <property type="match status" value="1"/>
</dbReference>
<comment type="caution">
    <text evidence="5">The sequence shown here is derived from an EMBL/GenBank/DDBJ whole genome shotgun (WGS) entry which is preliminary data.</text>
</comment>
<dbReference type="Pfam" id="PF00486">
    <property type="entry name" value="Trans_reg_C"/>
    <property type="match status" value="1"/>
</dbReference>
<dbReference type="PROSITE" id="PS51755">
    <property type="entry name" value="OMPR_PHOB"/>
    <property type="match status" value="1"/>
</dbReference>
<name>A0ABV3GB33_MICGL</name>
<dbReference type="SMART" id="SM00862">
    <property type="entry name" value="Trans_reg_C"/>
    <property type="match status" value="1"/>
</dbReference>
<evidence type="ECO:0000256" key="1">
    <source>
        <dbReference type="ARBA" id="ARBA00005820"/>
    </source>
</evidence>